<evidence type="ECO:0000256" key="2">
    <source>
        <dbReference type="ARBA" id="ARBA00004831"/>
    </source>
</evidence>
<feature type="binding site" evidence="9">
    <location>
        <position position="197"/>
    </location>
    <ligand>
        <name>urate</name>
        <dbReference type="ChEBI" id="CHEBI:17775"/>
    </ligand>
</feature>
<dbReference type="PANTHER" id="PTHR42874:SF1">
    <property type="entry name" value="URICASE"/>
    <property type="match status" value="1"/>
</dbReference>
<keyword evidence="5 7" id="KW-0560">Oxidoreductase</keyword>
<dbReference type="Pfam" id="PF01014">
    <property type="entry name" value="Uricase"/>
    <property type="match status" value="2"/>
</dbReference>
<feature type="binding site" evidence="9">
    <location>
        <position position="65"/>
    </location>
    <ligand>
        <name>5-hydroxyisourate</name>
        <dbReference type="ChEBI" id="CHEBI:18072"/>
    </ligand>
</feature>
<keyword evidence="12" id="KW-1185">Reference proteome</keyword>
<feature type="active site" description="Charge relay system" evidence="8">
    <location>
        <position position="12"/>
    </location>
</feature>
<feature type="binding site" evidence="9">
    <location>
        <position position="268"/>
    </location>
    <ligand>
        <name>urate</name>
        <dbReference type="ChEBI" id="CHEBI:17775"/>
    </ligand>
</feature>
<dbReference type="Gene3D" id="3.10.270.10">
    <property type="entry name" value="Urate Oxidase"/>
    <property type="match status" value="1"/>
</dbReference>
<feature type="binding site" evidence="9">
    <location>
        <position position="66"/>
    </location>
    <ligand>
        <name>5-hydroxyisourate</name>
        <dbReference type="ChEBI" id="CHEBI:18072"/>
    </ligand>
</feature>
<dbReference type="EMBL" id="JADGJD010002745">
    <property type="protein sequence ID" value="KAJ3029061.1"/>
    <property type="molecule type" value="Genomic_DNA"/>
</dbReference>
<dbReference type="EC" id="1.7.3.3" evidence="7 10"/>
<accession>A0AAD5S087</accession>
<dbReference type="AlphaFoldDB" id="A0AAD5S087"/>
<dbReference type="NCBIfam" id="TIGR03383">
    <property type="entry name" value="urate_oxi"/>
    <property type="match status" value="1"/>
</dbReference>
<feature type="binding site" evidence="9">
    <location>
        <position position="66"/>
    </location>
    <ligand>
        <name>urate</name>
        <dbReference type="ChEBI" id="CHEBI:17775"/>
    </ligand>
</feature>
<feature type="binding site" evidence="9">
    <location>
        <position position="65"/>
    </location>
    <ligand>
        <name>urate</name>
        <dbReference type="ChEBI" id="CHEBI:17775"/>
    </ligand>
</feature>
<evidence type="ECO:0000256" key="6">
    <source>
        <dbReference type="ARBA" id="ARBA00023140"/>
    </source>
</evidence>
<dbReference type="InterPro" id="IPR002042">
    <property type="entry name" value="Uricase"/>
</dbReference>
<comment type="pathway">
    <text evidence="2 7">Purine metabolism; urate degradation; (S)-allantoin from urate: step 1/3.</text>
</comment>
<reference evidence="11" key="1">
    <citation type="submission" date="2020-05" db="EMBL/GenBank/DDBJ databases">
        <title>Phylogenomic resolution of chytrid fungi.</title>
        <authorList>
            <person name="Stajich J.E."/>
            <person name="Amses K."/>
            <person name="Simmons R."/>
            <person name="Seto K."/>
            <person name="Myers J."/>
            <person name="Bonds A."/>
            <person name="Quandt C.A."/>
            <person name="Barry K."/>
            <person name="Liu P."/>
            <person name="Grigoriev I."/>
            <person name="Longcore J.E."/>
            <person name="James T.Y."/>
        </authorList>
    </citation>
    <scope>NUCLEOTIDE SEQUENCE</scope>
    <source>
        <strain evidence="11">JEL0318</strain>
    </source>
</reference>
<feature type="binding site" evidence="9">
    <location>
        <position position="269"/>
    </location>
    <ligand>
        <name>urate</name>
        <dbReference type="ChEBI" id="CHEBI:17775"/>
    </ligand>
</feature>
<organism evidence="11 12">
    <name type="scientific">Rhizophlyctis rosea</name>
    <dbReference type="NCBI Taxonomy" id="64517"/>
    <lineage>
        <taxon>Eukaryota</taxon>
        <taxon>Fungi</taxon>
        <taxon>Fungi incertae sedis</taxon>
        <taxon>Chytridiomycota</taxon>
        <taxon>Chytridiomycota incertae sedis</taxon>
        <taxon>Chytridiomycetes</taxon>
        <taxon>Rhizophlyctidales</taxon>
        <taxon>Rhizophlyctidaceae</taxon>
        <taxon>Rhizophlyctis</taxon>
    </lineage>
</organism>
<evidence type="ECO:0000313" key="12">
    <source>
        <dbReference type="Proteomes" id="UP001212841"/>
    </source>
</evidence>
<feature type="binding site" evidence="9">
    <location>
        <position position="295"/>
    </location>
    <ligand>
        <name>5-hydroxyisourate</name>
        <dbReference type="ChEBI" id="CHEBI:18072"/>
    </ligand>
</feature>
<feature type="binding site" evidence="9">
    <location>
        <position position="295"/>
    </location>
    <ligand>
        <name>O2</name>
        <dbReference type="ChEBI" id="CHEBI:15379"/>
    </ligand>
</feature>
<evidence type="ECO:0000256" key="8">
    <source>
        <dbReference type="PIRSR" id="PIRSR000241-1"/>
    </source>
</evidence>
<dbReference type="GO" id="GO:0004846">
    <property type="term" value="F:urate oxidase activity"/>
    <property type="evidence" value="ECO:0007669"/>
    <property type="project" value="UniProtKB-EC"/>
</dbReference>
<dbReference type="PIRSF" id="PIRSF000241">
    <property type="entry name" value="Urate_oxidase"/>
    <property type="match status" value="1"/>
</dbReference>
<comment type="subcellular location">
    <subcellularLocation>
        <location evidence="1 7">Peroxisome</location>
    </subcellularLocation>
</comment>
<evidence type="ECO:0000256" key="1">
    <source>
        <dbReference type="ARBA" id="ARBA00004275"/>
    </source>
</evidence>
<evidence type="ECO:0000256" key="7">
    <source>
        <dbReference type="PIRNR" id="PIRNR000241"/>
    </source>
</evidence>
<dbReference type="PANTHER" id="PTHR42874">
    <property type="entry name" value="URICASE"/>
    <property type="match status" value="1"/>
</dbReference>
<feature type="binding site" evidence="9">
    <location>
        <position position="214"/>
    </location>
    <ligand>
        <name>urate</name>
        <dbReference type="ChEBI" id="CHEBI:17775"/>
    </ligand>
</feature>
<comment type="catalytic activity">
    <reaction evidence="7 10">
        <text>urate + O2 + H2O = 5-hydroxyisourate + H2O2</text>
        <dbReference type="Rhea" id="RHEA:21368"/>
        <dbReference type="ChEBI" id="CHEBI:15377"/>
        <dbReference type="ChEBI" id="CHEBI:15379"/>
        <dbReference type="ChEBI" id="CHEBI:16240"/>
        <dbReference type="ChEBI" id="CHEBI:17775"/>
        <dbReference type="ChEBI" id="CHEBI:18072"/>
        <dbReference type="EC" id="1.7.3.3"/>
    </reaction>
</comment>
<feature type="binding site" evidence="9">
    <location>
        <position position="65"/>
    </location>
    <ligand>
        <name>O2</name>
        <dbReference type="ChEBI" id="CHEBI:15379"/>
    </ligand>
</feature>
<feature type="binding site" evidence="9">
    <location>
        <position position="214"/>
    </location>
    <ligand>
        <name>5-hydroxyisourate</name>
        <dbReference type="ChEBI" id="CHEBI:18072"/>
    </ligand>
</feature>
<evidence type="ECO:0000256" key="5">
    <source>
        <dbReference type="ARBA" id="ARBA00023002"/>
    </source>
</evidence>
<evidence type="ECO:0000256" key="10">
    <source>
        <dbReference type="RuleBase" id="RU004455"/>
    </source>
</evidence>
<keyword evidence="6 7" id="KW-0576">Peroxisome</keyword>
<comment type="function">
    <text evidence="7 10">Catalyzes the oxidation of uric acid to 5-hydroxyisourate, which is further processed to form (S)-allantoin.</text>
</comment>
<dbReference type="FunFam" id="3.10.270.10:FF:000001">
    <property type="entry name" value="Uricase"/>
    <property type="match status" value="1"/>
</dbReference>
<comment type="caution">
    <text evidence="11">The sequence shown here is derived from an EMBL/GenBank/DDBJ whole genome shotgun (WGS) entry which is preliminary data.</text>
</comment>
<feature type="binding site" evidence="9">
    <location>
        <position position="269"/>
    </location>
    <ligand>
        <name>5-hydroxyisourate</name>
        <dbReference type="ChEBI" id="CHEBI:18072"/>
    </ligand>
</feature>
<sequence length="339" mass="37852">MSTIIANQQYGKDKVRLVKVTRLPPDPAAPHLKHQIVTELTVRVLLSGDFDASYEKADNSLVVPTDTVKNTIYILAKKSSNPTLQTPELFARELSLHFLSKYSHISSVDVLIESHNWTRIQTTTFSPVSSSSTGTAFPTTTTTKEHPHSFYRAGEDKRVVRLVGTRTSEPGKTLSVRYTLTSGLKDLYVLKTTGSSFENFHKCENTTLPEMADRIFSTNIDATWSYGPLIETVGSGKSHYEGLNFDKFFAGVKQMTLDIFANHDSPSVQNTLYRIGDTVLKCFREVAEVSFVLPNKHAFLYDLERFGLPNKGDEAEVFYPVADPSGYISATITRKQAHL</sequence>
<proteinExistence type="inferred from homology"/>
<feature type="binding site" evidence="9">
    <location>
        <position position="197"/>
    </location>
    <ligand>
        <name>5-hydroxyisourate</name>
        <dbReference type="ChEBI" id="CHEBI:18072"/>
    </ligand>
</feature>
<feature type="binding site" evidence="9">
    <location>
        <position position="268"/>
    </location>
    <ligand>
        <name>5-hydroxyisourate</name>
        <dbReference type="ChEBI" id="CHEBI:18072"/>
    </ligand>
</feature>
<protein>
    <recommendedName>
        <fullName evidence="7 10">Uricase</fullName>
        <ecNumber evidence="7 10">1.7.3.3</ecNumber>
    </recommendedName>
    <alternativeName>
        <fullName evidence="7">Urate oxidase</fullName>
    </alternativeName>
</protein>
<feature type="active site" description="Charge relay system" evidence="8">
    <location>
        <position position="297"/>
    </location>
</feature>
<feature type="binding site" evidence="9">
    <location>
        <position position="295"/>
    </location>
    <ligand>
        <name>urate</name>
        <dbReference type="ChEBI" id="CHEBI:17775"/>
    </ligand>
</feature>
<evidence type="ECO:0000313" key="11">
    <source>
        <dbReference type="EMBL" id="KAJ3029061.1"/>
    </source>
</evidence>
<comment type="similarity">
    <text evidence="3 7 10">Belongs to the uricase family.</text>
</comment>
<dbReference type="GO" id="GO:0005777">
    <property type="term" value="C:peroxisome"/>
    <property type="evidence" value="ECO:0007669"/>
    <property type="project" value="UniProtKB-SubCell"/>
</dbReference>
<dbReference type="GO" id="GO:0019628">
    <property type="term" value="P:urate catabolic process"/>
    <property type="evidence" value="ECO:0007669"/>
    <property type="project" value="TreeGrafter"/>
</dbReference>
<evidence type="ECO:0000256" key="4">
    <source>
        <dbReference type="ARBA" id="ARBA00022631"/>
    </source>
</evidence>
<evidence type="ECO:0000256" key="9">
    <source>
        <dbReference type="PIRSR" id="PIRSR000241-2"/>
    </source>
</evidence>
<gene>
    <name evidence="11" type="ORF">HK097_005855</name>
</gene>
<dbReference type="GO" id="GO:0006145">
    <property type="term" value="P:purine nucleobase catabolic process"/>
    <property type="evidence" value="ECO:0007669"/>
    <property type="project" value="TreeGrafter"/>
</dbReference>
<keyword evidence="4 7" id="KW-0659">Purine metabolism</keyword>
<feature type="active site" description="Charge relay system" evidence="8">
    <location>
        <position position="65"/>
    </location>
</feature>
<dbReference type="PRINTS" id="PR00093">
    <property type="entry name" value="URICASE"/>
</dbReference>
<dbReference type="SUPFAM" id="SSF55620">
    <property type="entry name" value="Tetrahydrobiopterin biosynthesis enzymes-like"/>
    <property type="match status" value="2"/>
</dbReference>
<evidence type="ECO:0000256" key="3">
    <source>
        <dbReference type="ARBA" id="ARBA00009760"/>
    </source>
</evidence>
<name>A0AAD5S087_9FUNG</name>
<dbReference type="Proteomes" id="UP001212841">
    <property type="component" value="Unassembled WGS sequence"/>
</dbReference>